<dbReference type="InterPro" id="IPR008271">
    <property type="entry name" value="Ser/Thr_kinase_AS"/>
</dbReference>
<evidence type="ECO:0000256" key="5">
    <source>
        <dbReference type="PROSITE-ProRule" id="PRU10141"/>
    </source>
</evidence>
<evidence type="ECO:0000313" key="10">
    <source>
        <dbReference type="EMBL" id="CAK9192305.1"/>
    </source>
</evidence>
<dbReference type="SMART" id="SM00220">
    <property type="entry name" value="S_TKc"/>
    <property type="match status" value="1"/>
</dbReference>
<keyword evidence="4 5" id="KW-0067">ATP-binding</keyword>
<evidence type="ECO:0000256" key="8">
    <source>
        <dbReference type="SAM" id="Phobius"/>
    </source>
</evidence>
<feature type="region of interest" description="Disordered" evidence="7">
    <location>
        <begin position="576"/>
        <end position="620"/>
    </location>
</feature>
<dbReference type="Gene3D" id="1.10.510.10">
    <property type="entry name" value="Transferase(Phosphotransferase) domain 1"/>
    <property type="match status" value="2"/>
</dbReference>
<accession>A0ABP0TCC8</accession>
<keyword evidence="11" id="KW-1185">Reference proteome</keyword>
<feature type="transmembrane region" description="Helical" evidence="8">
    <location>
        <begin position="42"/>
        <end position="66"/>
    </location>
</feature>
<dbReference type="InterPro" id="IPR044576">
    <property type="entry name" value="At4g25390-like"/>
</dbReference>
<keyword evidence="6" id="KW-0175">Coiled coil</keyword>
<evidence type="ECO:0000256" key="4">
    <source>
        <dbReference type="ARBA" id="ARBA00022840"/>
    </source>
</evidence>
<feature type="compositionally biased region" description="Polar residues" evidence="7">
    <location>
        <begin position="603"/>
        <end position="612"/>
    </location>
</feature>
<keyword evidence="2 5" id="KW-0547">Nucleotide-binding</keyword>
<evidence type="ECO:0000259" key="9">
    <source>
        <dbReference type="PROSITE" id="PS50011"/>
    </source>
</evidence>
<dbReference type="InterPro" id="IPR017441">
    <property type="entry name" value="Protein_kinase_ATP_BS"/>
</dbReference>
<dbReference type="PROSITE" id="PS00107">
    <property type="entry name" value="PROTEIN_KINASE_ATP"/>
    <property type="match status" value="1"/>
</dbReference>
<feature type="compositionally biased region" description="Basic and acidic residues" evidence="7">
    <location>
        <begin position="428"/>
        <end position="441"/>
    </location>
</feature>
<dbReference type="InterPro" id="IPR000719">
    <property type="entry name" value="Prot_kinase_dom"/>
</dbReference>
<evidence type="ECO:0000256" key="3">
    <source>
        <dbReference type="ARBA" id="ARBA00022777"/>
    </source>
</evidence>
<keyword evidence="8" id="KW-1133">Transmembrane helix</keyword>
<dbReference type="EMBL" id="OZ019893">
    <property type="protein sequence ID" value="CAK9192305.1"/>
    <property type="molecule type" value="Genomic_DNA"/>
</dbReference>
<feature type="compositionally biased region" description="Basic and acidic residues" evidence="7">
    <location>
        <begin position="387"/>
        <end position="397"/>
    </location>
</feature>
<keyword evidence="8" id="KW-0472">Membrane</keyword>
<protein>
    <recommendedName>
        <fullName evidence="9">Protein kinase domain-containing protein</fullName>
    </recommendedName>
</protein>
<feature type="coiled-coil region" evidence="6">
    <location>
        <begin position="275"/>
        <end position="307"/>
    </location>
</feature>
<feature type="region of interest" description="Disordered" evidence="7">
    <location>
        <begin position="370"/>
        <end position="441"/>
    </location>
</feature>
<dbReference type="PROSITE" id="PS50011">
    <property type="entry name" value="PROTEIN_KINASE_DOM"/>
    <property type="match status" value="1"/>
</dbReference>
<feature type="domain" description="Protein kinase" evidence="9">
    <location>
        <begin position="100"/>
        <end position="764"/>
    </location>
</feature>
<evidence type="ECO:0000256" key="7">
    <source>
        <dbReference type="SAM" id="MobiDB-lite"/>
    </source>
</evidence>
<reference evidence="10 11" key="1">
    <citation type="submission" date="2024-02" db="EMBL/GenBank/DDBJ databases">
        <authorList>
            <consortium name="ELIXIR-Norway"/>
            <consortium name="Elixir Norway"/>
        </authorList>
    </citation>
    <scope>NUCLEOTIDE SEQUENCE [LARGE SCALE GENOMIC DNA]</scope>
</reference>
<evidence type="ECO:0000256" key="1">
    <source>
        <dbReference type="ARBA" id="ARBA00022679"/>
    </source>
</evidence>
<dbReference type="InterPro" id="IPR011009">
    <property type="entry name" value="Kinase-like_dom_sf"/>
</dbReference>
<dbReference type="Pfam" id="PF00069">
    <property type="entry name" value="Pkinase"/>
    <property type="match status" value="1"/>
</dbReference>
<feature type="region of interest" description="Disordered" evidence="7">
    <location>
        <begin position="482"/>
        <end position="519"/>
    </location>
</feature>
<dbReference type="PROSITE" id="PS00108">
    <property type="entry name" value="PROTEIN_KINASE_ST"/>
    <property type="match status" value="1"/>
</dbReference>
<name>A0ABP0TCC8_9BRYO</name>
<feature type="compositionally biased region" description="Acidic residues" evidence="7">
    <location>
        <begin position="370"/>
        <end position="379"/>
    </location>
</feature>
<feature type="binding site" evidence="5">
    <location>
        <position position="128"/>
    </location>
    <ligand>
        <name>ATP</name>
        <dbReference type="ChEBI" id="CHEBI:30616"/>
    </ligand>
</feature>
<evidence type="ECO:0000313" key="11">
    <source>
        <dbReference type="Proteomes" id="UP001497512"/>
    </source>
</evidence>
<evidence type="ECO:0000256" key="6">
    <source>
        <dbReference type="SAM" id="Coils"/>
    </source>
</evidence>
<dbReference type="PANTHER" id="PTHR46821:SF2">
    <property type="entry name" value="OS03G0251700 PROTEIN"/>
    <property type="match status" value="1"/>
</dbReference>
<evidence type="ECO:0000256" key="2">
    <source>
        <dbReference type="ARBA" id="ARBA00022741"/>
    </source>
</evidence>
<sequence>MPSRQVLDVSSTLPLISPQVALPLVASPPFVGRRSTTSHKTLILSLALAGGLFAILALVLIAVILYQRLRASKTSPCDANTSVKLRKFSYRELKAATSGFSDAQKLGQGGFGSVYKGVLPDGTEVAVKRLDVSSLQGEREFQNEVSVIGRVNSPHIVNLLGFCANGKHRLLVYTFMANRSLQEVLFDEDGLGALDWDKRFKIILDTAQGLSFLHFMCDPPIIHGDVKPSNILLDSSFRARIADFGLSRLKSELHAPEGLNEEAILESIERERIRYERMARDRARRQRRRKEAEMKRVEKEEAMAISETALAGELQLPDTDHVAVSSHVRVSNLAADSEGMGLENVQKPAIAATESPISCEEIRLDIESENFESAEDGEDVDKSIATSKEETPTEESRAATAFGTEEGEGEGWSTISPSQPDLDISGESSKEVHLSSATKVKEKRGQRSWSRDWWWKQESIGGELGMKDYIFDWRAGEIKKVPKSKDGSLKEQQGDRNGELTHEGAQTEKQRKASCRHRSNSSEWIGNIIGELNKEDKKKVEREKSKGREWWRDEYCDELSSKCKELKKGRFSKDDNVEDLGLKSHDPKERHGRNKSVGEFSGEPSQSKQQKAQWEGNRRRSRSREWWSGDFFGRGVCSTPSMRGTICYVAPEYGGGGILSEKSDVYSFGVLLLVLISGRRPLQVNASPFTDFERANLISWTRSLAQTGNTLDLVDPALQGAFSANEANMCIIVALLCLQRLPATRPNMEEIVKILSGVAEVPALPLELSPSPPGGLSFKSRQKPTAEKLTIDAPLLP</sequence>
<keyword evidence="8" id="KW-0812">Transmembrane</keyword>
<proteinExistence type="predicted"/>
<dbReference type="PANTHER" id="PTHR46821">
    <property type="entry name" value="OS07G0586332 PROTEIN"/>
    <property type="match status" value="1"/>
</dbReference>
<dbReference type="Proteomes" id="UP001497512">
    <property type="component" value="Chromosome 1"/>
</dbReference>
<dbReference type="Gene3D" id="3.30.200.20">
    <property type="entry name" value="Phosphorylase Kinase, domain 1"/>
    <property type="match status" value="1"/>
</dbReference>
<organism evidence="10 11">
    <name type="scientific">Sphagnum troendelagicum</name>
    <dbReference type="NCBI Taxonomy" id="128251"/>
    <lineage>
        <taxon>Eukaryota</taxon>
        <taxon>Viridiplantae</taxon>
        <taxon>Streptophyta</taxon>
        <taxon>Embryophyta</taxon>
        <taxon>Bryophyta</taxon>
        <taxon>Sphagnophytina</taxon>
        <taxon>Sphagnopsida</taxon>
        <taxon>Sphagnales</taxon>
        <taxon>Sphagnaceae</taxon>
        <taxon>Sphagnum</taxon>
    </lineage>
</organism>
<feature type="region of interest" description="Disordered" evidence="7">
    <location>
        <begin position="772"/>
        <end position="797"/>
    </location>
</feature>
<keyword evidence="3" id="KW-0418">Kinase</keyword>
<feature type="compositionally biased region" description="Basic and acidic residues" evidence="7">
    <location>
        <begin position="482"/>
        <end position="511"/>
    </location>
</feature>
<gene>
    <name evidence="10" type="ORF">CSSPTR1EN2_LOCUS1824</name>
</gene>
<feature type="compositionally biased region" description="Basic and acidic residues" evidence="7">
    <location>
        <begin position="576"/>
        <end position="589"/>
    </location>
</feature>
<dbReference type="SUPFAM" id="SSF56112">
    <property type="entry name" value="Protein kinase-like (PK-like)"/>
    <property type="match status" value="1"/>
</dbReference>
<keyword evidence="1" id="KW-0808">Transferase</keyword>